<dbReference type="InterPro" id="IPR016156">
    <property type="entry name" value="FAD/NAD-linked_Rdtase_dimer_sf"/>
</dbReference>
<accession>A0A0R1S7R5</accession>
<proteinExistence type="inferred from homology"/>
<dbReference type="InterPro" id="IPR036188">
    <property type="entry name" value="FAD/NAD-bd_sf"/>
</dbReference>
<dbReference type="GO" id="GO:0016491">
    <property type="term" value="F:oxidoreductase activity"/>
    <property type="evidence" value="ECO:0007669"/>
    <property type="project" value="UniProtKB-KW"/>
</dbReference>
<evidence type="ECO:0000313" key="11">
    <source>
        <dbReference type="Proteomes" id="UP000052013"/>
    </source>
</evidence>
<evidence type="ECO:0000256" key="5">
    <source>
        <dbReference type="ARBA" id="ARBA00023002"/>
    </source>
</evidence>
<dbReference type="Pfam" id="PF02852">
    <property type="entry name" value="Pyr_redox_dim"/>
    <property type="match status" value="1"/>
</dbReference>
<dbReference type="Gene3D" id="3.40.250.10">
    <property type="entry name" value="Rhodanese-like domain"/>
    <property type="match status" value="1"/>
</dbReference>
<dbReference type="PRINTS" id="PR00368">
    <property type="entry name" value="FADPNR"/>
</dbReference>
<sequence>MKVLVIGGIAGGPSFATRLRRINEDANIILFERGSQISVASCALPYYLGGVIKDRSAVIERTPEILKQKNNIDVRIFNEVTAIHPDTKSVDVKNLRTGETYSEDYDDLLIATGASPTVPNIKGLEDADNAFVLRSMDSADKIKHFLDTQHPKHVTILGAGSIGIETAEAFVRNGIDVTIVEQSAHVAAPFDPEITDIVAEELHKHGVHVILNQSFTEVQYHGHQVVLSDGSSHPTDMLFIGTGVKPNSEIAAAAGITLSDDNHIIIDHHLQTNLPDVYAIGDVVETTSLITGLPTPSLLSSAANRQGHLLADMLSGNPFETEYKGFIGAGVSKFFDLTASYVGYTEQSLKQLGITNYQTVFITPFDHAYFYPNADRVNLKLIYENKTGKILGGQAVGRNGIDKRIGQLSAAITGNLTAFDLPQLEIPYSPPYSATRDVLNIAGYIAINQQTNQYETVKVSDIPADDLTSATFLDIKEPGKSTTGSITPTLNIPLSQLRDRITEIPKDKKVYITFRKGIGPYNASTILAGKGYQVAMITE</sequence>
<dbReference type="InterPro" id="IPR004099">
    <property type="entry name" value="Pyr_nucl-diS_OxRdtase_dimer"/>
</dbReference>
<dbReference type="InterPro" id="IPR023753">
    <property type="entry name" value="FAD/NAD-binding_dom"/>
</dbReference>
<feature type="domain" description="Pyridine nucleotide-disulphide oxidoreductase dimerisation" evidence="8">
    <location>
        <begin position="333"/>
        <end position="433"/>
    </location>
</feature>
<comment type="cofactor">
    <cofactor evidence="1">
        <name>FAD</name>
        <dbReference type="ChEBI" id="CHEBI:57692"/>
    </cofactor>
</comment>
<gene>
    <name evidence="10" type="ORF">FC85_GL001776</name>
</gene>
<dbReference type="Gene3D" id="3.50.50.60">
    <property type="entry name" value="FAD/NAD(P)-binding domain"/>
    <property type="match status" value="2"/>
</dbReference>
<protein>
    <submittedName>
        <fullName evidence="10">CoA-disulfide reductase</fullName>
    </submittedName>
</protein>
<name>A0A0R1S7R5_9LACO</name>
<evidence type="ECO:0000256" key="1">
    <source>
        <dbReference type="ARBA" id="ARBA00001974"/>
    </source>
</evidence>
<dbReference type="SUPFAM" id="SSF51905">
    <property type="entry name" value="FAD/NAD(P)-binding domain"/>
    <property type="match status" value="1"/>
</dbReference>
<dbReference type="Pfam" id="PF07992">
    <property type="entry name" value="Pyr_redox_2"/>
    <property type="match status" value="1"/>
</dbReference>
<dbReference type="STRING" id="1423739.FC85_GL001776"/>
<keyword evidence="4" id="KW-0274">FAD</keyword>
<comment type="similarity">
    <text evidence="2">Belongs to the class-III pyridine nucleotide-disulfide oxidoreductase family.</text>
</comment>
<evidence type="ECO:0000313" key="10">
    <source>
        <dbReference type="EMBL" id="KRL62906.1"/>
    </source>
</evidence>
<evidence type="ECO:0000256" key="6">
    <source>
        <dbReference type="ARBA" id="ARBA00023097"/>
    </source>
</evidence>
<dbReference type="EMBL" id="AZEY01000105">
    <property type="protein sequence ID" value="KRL62906.1"/>
    <property type="molecule type" value="Genomic_DNA"/>
</dbReference>
<keyword evidence="3" id="KW-0285">Flavoprotein</keyword>
<reference evidence="10 11" key="1">
    <citation type="journal article" date="2015" name="Genome Announc.">
        <title>Expanding the biotechnology potential of lactobacilli through comparative genomics of 213 strains and associated genera.</title>
        <authorList>
            <person name="Sun Z."/>
            <person name="Harris H.M."/>
            <person name="McCann A."/>
            <person name="Guo C."/>
            <person name="Argimon S."/>
            <person name="Zhang W."/>
            <person name="Yang X."/>
            <person name="Jeffery I.B."/>
            <person name="Cooney J.C."/>
            <person name="Kagawa T.F."/>
            <person name="Liu W."/>
            <person name="Song Y."/>
            <person name="Salvetti E."/>
            <person name="Wrobel A."/>
            <person name="Rasinkangas P."/>
            <person name="Parkhill J."/>
            <person name="Rea M.C."/>
            <person name="O'Sullivan O."/>
            <person name="Ritari J."/>
            <person name="Douillard F.P."/>
            <person name="Paul Ross R."/>
            <person name="Yang R."/>
            <person name="Briner A.E."/>
            <person name="Felis G.E."/>
            <person name="de Vos W.M."/>
            <person name="Barrangou R."/>
            <person name="Klaenhammer T.R."/>
            <person name="Caufield P.W."/>
            <person name="Cui Y."/>
            <person name="Zhang H."/>
            <person name="O'Toole P.W."/>
        </authorList>
    </citation>
    <scope>NUCLEOTIDE SEQUENCE [LARGE SCALE GENOMIC DNA]</scope>
    <source>
        <strain evidence="10 11">DSM 14421</strain>
    </source>
</reference>
<dbReference type="PATRIC" id="fig|1423739.3.peg.1859"/>
<dbReference type="InterPro" id="IPR036873">
    <property type="entry name" value="Rhodanese-like_dom_sf"/>
</dbReference>
<evidence type="ECO:0000256" key="2">
    <source>
        <dbReference type="ARBA" id="ARBA00009130"/>
    </source>
</evidence>
<keyword evidence="7" id="KW-0676">Redox-active center</keyword>
<dbReference type="PANTHER" id="PTHR43429:SF1">
    <property type="entry name" value="NAD(P)H SULFUR OXIDOREDUCTASE (COA-DEPENDENT)"/>
    <property type="match status" value="1"/>
</dbReference>
<dbReference type="SUPFAM" id="SSF55424">
    <property type="entry name" value="FAD/NAD-linked reductases, dimerisation (C-terminal) domain"/>
    <property type="match status" value="1"/>
</dbReference>
<keyword evidence="6" id="KW-0558">Oxidation</keyword>
<dbReference type="SUPFAM" id="SSF52821">
    <property type="entry name" value="Rhodanese/Cell cycle control phosphatase"/>
    <property type="match status" value="1"/>
</dbReference>
<dbReference type="AlphaFoldDB" id="A0A0R1S7R5"/>
<dbReference type="RefSeq" id="WP_057866077.1">
    <property type="nucleotide sequence ID" value="NZ_AZEY01000105.1"/>
</dbReference>
<evidence type="ECO:0000259" key="8">
    <source>
        <dbReference type="Pfam" id="PF02852"/>
    </source>
</evidence>
<evidence type="ECO:0000256" key="4">
    <source>
        <dbReference type="ARBA" id="ARBA00022827"/>
    </source>
</evidence>
<dbReference type="Proteomes" id="UP000052013">
    <property type="component" value="Unassembled WGS sequence"/>
</dbReference>
<evidence type="ECO:0000259" key="9">
    <source>
        <dbReference type="Pfam" id="PF07992"/>
    </source>
</evidence>
<evidence type="ECO:0000256" key="3">
    <source>
        <dbReference type="ARBA" id="ARBA00022630"/>
    </source>
</evidence>
<keyword evidence="5" id="KW-0560">Oxidoreductase</keyword>
<dbReference type="PRINTS" id="PR00411">
    <property type="entry name" value="PNDRDTASEI"/>
</dbReference>
<organism evidence="10 11">
    <name type="scientific">Lentilactobacillus diolivorans DSM 14421</name>
    <dbReference type="NCBI Taxonomy" id="1423739"/>
    <lineage>
        <taxon>Bacteria</taxon>
        <taxon>Bacillati</taxon>
        <taxon>Bacillota</taxon>
        <taxon>Bacilli</taxon>
        <taxon>Lactobacillales</taxon>
        <taxon>Lactobacillaceae</taxon>
        <taxon>Lentilactobacillus</taxon>
    </lineage>
</organism>
<evidence type="ECO:0000256" key="7">
    <source>
        <dbReference type="ARBA" id="ARBA00023284"/>
    </source>
</evidence>
<comment type="caution">
    <text evidence="10">The sequence shown here is derived from an EMBL/GenBank/DDBJ whole genome shotgun (WGS) entry which is preliminary data.</text>
</comment>
<feature type="domain" description="FAD/NAD(P)-binding" evidence="9">
    <location>
        <begin position="1"/>
        <end position="286"/>
    </location>
</feature>
<dbReference type="InterPro" id="IPR050260">
    <property type="entry name" value="FAD-bd_OxRdtase"/>
</dbReference>
<dbReference type="PANTHER" id="PTHR43429">
    <property type="entry name" value="PYRIDINE NUCLEOTIDE-DISULFIDE OXIDOREDUCTASE DOMAIN-CONTAINING"/>
    <property type="match status" value="1"/>
</dbReference>